<reference evidence="2" key="1">
    <citation type="submission" date="2024-07" db="EMBL/GenBank/DDBJ databases">
        <title>Two chromosome-level genome assemblies of Korean endemic species Abeliophyllum distichum and Forsythia ovata (Oleaceae).</title>
        <authorList>
            <person name="Jang H."/>
        </authorList>
    </citation>
    <scope>NUCLEOTIDE SEQUENCE [LARGE SCALE GENOMIC DNA]</scope>
</reference>
<keyword evidence="2" id="KW-1185">Reference proteome</keyword>
<gene>
    <name evidence="1" type="ORF">Adt_45070</name>
</gene>
<comment type="caution">
    <text evidence="1">The sequence shown here is derived from an EMBL/GenBank/DDBJ whole genome shotgun (WGS) entry which is preliminary data.</text>
</comment>
<proteinExistence type="predicted"/>
<protein>
    <submittedName>
        <fullName evidence="1">Uncharacterized protein</fullName>
    </submittedName>
</protein>
<dbReference type="AlphaFoldDB" id="A0ABD1PCQ0"/>
<accession>A0ABD1PCQ0</accession>
<evidence type="ECO:0000313" key="2">
    <source>
        <dbReference type="Proteomes" id="UP001604336"/>
    </source>
</evidence>
<sequence length="134" mass="15428">MCTREQTLRVDKEQVTFNVFKAIKHHSSTDSCFQIDVIDRAVKGTYETDLLVETLDVCIVRSETTKAENIMVAEMAQNLAALPFMAYKRNWKYEPFGEAPKKFEPSIESPPTLELKTFRKKSWLLTSPNQSDHP</sequence>
<evidence type="ECO:0000313" key="1">
    <source>
        <dbReference type="EMBL" id="KAL2461650.1"/>
    </source>
</evidence>
<organism evidence="1 2">
    <name type="scientific">Abeliophyllum distichum</name>
    <dbReference type="NCBI Taxonomy" id="126358"/>
    <lineage>
        <taxon>Eukaryota</taxon>
        <taxon>Viridiplantae</taxon>
        <taxon>Streptophyta</taxon>
        <taxon>Embryophyta</taxon>
        <taxon>Tracheophyta</taxon>
        <taxon>Spermatophyta</taxon>
        <taxon>Magnoliopsida</taxon>
        <taxon>eudicotyledons</taxon>
        <taxon>Gunneridae</taxon>
        <taxon>Pentapetalae</taxon>
        <taxon>asterids</taxon>
        <taxon>lamiids</taxon>
        <taxon>Lamiales</taxon>
        <taxon>Oleaceae</taxon>
        <taxon>Forsythieae</taxon>
        <taxon>Abeliophyllum</taxon>
    </lineage>
</organism>
<name>A0ABD1PCQ0_9LAMI</name>
<dbReference type="EMBL" id="JBFOLK010000014">
    <property type="protein sequence ID" value="KAL2461650.1"/>
    <property type="molecule type" value="Genomic_DNA"/>
</dbReference>
<dbReference type="Proteomes" id="UP001604336">
    <property type="component" value="Unassembled WGS sequence"/>
</dbReference>